<accession>A0A6G0Z7A3</accession>
<dbReference type="AlphaFoldDB" id="A0A6G0Z7A3"/>
<keyword evidence="2" id="KW-1185">Reference proteome</keyword>
<dbReference type="OrthoDB" id="6630711at2759"/>
<comment type="caution">
    <text evidence="1">The sequence shown here is derived from an EMBL/GenBank/DDBJ whole genome shotgun (WGS) entry which is preliminary data.</text>
</comment>
<dbReference type="EMBL" id="VUJU01001249">
    <property type="protein sequence ID" value="KAF0766180.1"/>
    <property type="molecule type" value="Genomic_DNA"/>
</dbReference>
<proteinExistence type="predicted"/>
<name>A0A6G0Z7A3_APHCR</name>
<keyword evidence="1" id="KW-0548">Nucleotidyltransferase</keyword>
<dbReference type="GO" id="GO:0003964">
    <property type="term" value="F:RNA-directed DNA polymerase activity"/>
    <property type="evidence" value="ECO:0007669"/>
    <property type="project" value="UniProtKB-KW"/>
</dbReference>
<protein>
    <submittedName>
        <fullName evidence="1">Reverse transcriptase domain-containing protein</fullName>
    </submittedName>
</protein>
<organism evidence="1 2">
    <name type="scientific">Aphis craccivora</name>
    <name type="common">Cowpea aphid</name>
    <dbReference type="NCBI Taxonomy" id="307492"/>
    <lineage>
        <taxon>Eukaryota</taxon>
        <taxon>Metazoa</taxon>
        <taxon>Ecdysozoa</taxon>
        <taxon>Arthropoda</taxon>
        <taxon>Hexapoda</taxon>
        <taxon>Insecta</taxon>
        <taxon>Pterygota</taxon>
        <taxon>Neoptera</taxon>
        <taxon>Paraneoptera</taxon>
        <taxon>Hemiptera</taxon>
        <taxon>Sternorrhyncha</taxon>
        <taxon>Aphidomorpha</taxon>
        <taxon>Aphidoidea</taxon>
        <taxon>Aphididae</taxon>
        <taxon>Aphidini</taxon>
        <taxon>Aphis</taxon>
        <taxon>Aphis</taxon>
    </lineage>
</organism>
<keyword evidence="1" id="KW-0695">RNA-directed DNA polymerase</keyword>
<evidence type="ECO:0000313" key="2">
    <source>
        <dbReference type="Proteomes" id="UP000478052"/>
    </source>
</evidence>
<keyword evidence="1" id="KW-0808">Transferase</keyword>
<sequence>MYIIHNLRINYTKSNFIAFTQDKRTQPNFNEIKIHDPNCKINECSCNIINKTEHTKYLGLFIDQHLKWDTHINTLIMKLRKLQHLYINARKFLNIQTLRLIYFSMTQSILQYGITA</sequence>
<reference evidence="1 2" key="1">
    <citation type="submission" date="2019-08" db="EMBL/GenBank/DDBJ databases">
        <title>Whole genome of Aphis craccivora.</title>
        <authorList>
            <person name="Voronova N.V."/>
            <person name="Shulinski R.S."/>
            <person name="Bandarenka Y.V."/>
            <person name="Zhorov D.G."/>
            <person name="Warner D."/>
        </authorList>
    </citation>
    <scope>NUCLEOTIDE SEQUENCE [LARGE SCALE GENOMIC DNA]</scope>
    <source>
        <strain evidence="1">180601</strain>
        <tissue evidence="1">Whole Body</tissue>
    </source>
</reference>
<evidence type="ECO:0000313" key="1">
    <source>
        <dbReference type="EMBL" id="KAF0766180.1"/>
    </source>
</evidence>
<dbReference type="Proteomes" id="UP000478052">
    <property type="component" value="Unassembled WGS sequence"/>
</dbReference>
<gene>
    <name evidence="1" type="ORF">FWK35_00034280</name>
</gene>